<evidence type="ECO:0000313" key="3">
    <source>
        <dbReference type="EMBL" id="MBA6413733.1"/>
    </source>
</evidence>
<comment type="caution">
    <text evidence="3">The sequence shown here is derived from an EMBL/GenBank/DDBJ whole genome shotgun (WGS) entry which is preliminary data.</text>
</comment>
<dbReference type="CDD" id="cd03443">
    <property type="entry name" value="PaaI_thioesterase"/>
    <property type="match status" value="1"/>
</dbReference>
<dbReference type="InterPro" id="IPR029069">
    <property type="entry name" value="HotDog_dom_sf"/>
</dbReference>
<dbReference type="GO" id="GO:0016289">
    <property type="term" value="F:acyl-CoA hydrolase activity"/>
    <property type="evidence" value="ECO:0007669"/>
    <property type="project" value="UniProtKB-ARBA"/>
</dbReference>
<evidence type="ECO:0000256" key="1">
    <source>
        <dbReference type="ARBA" id="ARBA00022801"/>
    </source>
</evidence>
<dbReference type="InterPro" id="IPR006683">
    <property type="entry name" value="Thioestr_dom"/>
</dbReference>
<sequence>MSKQDEIDQLNTLIPPCLEVLNGRLVDFDLEEQSCEMAFDVSEQYCHSINVVQGGNVTVMLDAAMAHAAFIVDRDIVALPSLEIKVSFLEPTLAGPLRARGKVIKLGNSIAFLEGSLINGAGEVSARATSTAKLVRRTKKLS</sequence>
<dbReference type="EMBL" id="JACFXU010000015">
    <property type="protein sequence ID" value="MBA6413733.1"/>
    <property type="molecule type" value="Genomic_DNA"/>
</dbReference>
<dbReference type="NCBIfam" id="TIGR00369">
    <property type="entry name" value="unchar_dom_1"/>
    <property type="match status" value="1"/>
</dbReference>
<evidence type="ECO:0000259" key="2">
    <source>
        <dbReference type="Pfam" id="PF03061"/>
    </source>
</evidence>
<gene>
    <name evidence="3" type="ORF">H2508_11490</name>
</gene>
<name>A0A7W2YKU8_9GAMM</name>
<dbReference type="Proteomes" id="UP000539350">
    <property type="component" value="Unassembled WGS sequence"/>
</dbReference>
<keyword evidence="1" id="KW-0378">Hydrolase</keyword>
<dbReference type="AlphaFoldDB" id="A0A7W2YKU8"/>
<feature type="domain" description="Thioesterase" evidence="2">
    <location>
        <begin position="51"/>
        <end position="124"/>
    </location>
</feature>
<dbReference type="Pfam" id="PF03061">
    <property type="entry name" value="4HBT"/>
    <property type="match status" value="1"/>
</dbReference>
<dbReference type="InterPro" id="IPR003736">
    <property type="entry name" value="PAAI_dom"/>
</dbReference>
<protein>
    <submittedName>
        <fullName evidence="3">PaaI family thioesterase</fullName>
    </submittedName>
</protein>
<organism evidence="3 4">
    <name type="scientific">Sediminihaliea albiluteola</name>
    <dbReference type="NCBI Taxonomy" id="2758564"/>
    <lineage>
        <taxon>Bacteria</taxon>
        <taxon>Pseudomonadati</taxon>
        <taxon>Pseudomonadota</taxon>
        <taxon>Gammaproteobacteria</taxon>
        <taxon>Cellvibrionales</taxon>
        <taxon>Halieaceae</taxon>
        <taxon>Sediminihaliea</taxon>
    </lineage>
</organism>
<keyword evidence="4" id="KW-1185">Reference proteome</keyword>
<evidence type="ECO:0000313" key="4">
    <source>
        <dbReference type="Proteomes" id="UP000539350"/>
    </source>
</evidence>
<dbReference type="Gene3D" id="3.10.129.10">
    <property type="entry name" value="Hotdog Thioesterase"/>
    <property type="match status" value="1"/>
</dbReference>
<dbReference type="SUPFAM" id="SSF54637">
    <property type="entry name" value="Thioesterase/thiol ester dehydrase-isomerase"/>
    <property type="match status" value="1"/>
</dbReference>
<accession>A0A7W2YKU8</accession>
<dbReference type="RefSeq" id="WP_182173650.1">
    <property type="nucleotide sequence ID" value="NZ_JACFXU010000015.1"/>
</dbReference>
<reference evidence="3 4" key="1">
    <citation type="submission" date="2020-07" db="EMBL/GenBank/DDBJ databases">
        <title>Halieaceae bacterium, F7430, whole genome shotgun sequencing project.</title>
        <authorList>
            <person name="Jiang S."/>
            <person name="Liu Z.W."/>
            <person name="Du Z.J."/>
        </authorList>
    </citation>
    <scope>NUCLEOTIDE SEQUENCE [LARGE SCALE GENOMIC DNA]</scope>
    <source>
        <strain evidence="3 4">F7430</strain>
    </source>
</reference>
<proteinExistence type="predicted"/>